<reference evidence="1 2" key="1">
    <citation type="journal article" date="2023" name="bioRxiv">
        <title>High-quality genome assemblies of four members of thePodospora anserinaspecies complex.</title>
        <authorList>
            <person name="Ament-Velasquez S.L."/>
            <person name="Vogan A.A."/>
            <person name="Wallerman O."/>
            <person name="Hartmann F."/>
            <person name="Gautier V."/>
            <person name="Silar P."/>
            <person name="Giraud T."/>
            <person name="Johannesson H."/>
        </authorList>
    </citation>
    <scope>NUCLEOTIDE SEQUENCE [LARGE SCALE GENOMIC DNA]</scope>
    <source>
        <strain evidence="1 2">CBS 112042</strain>
    </source>
</reference>
<name>A0ABR0F8M9_9PEZI</name>
<gene>
    <name evidence="1" type="ORF">QC761_0090880</name>
</gene>
<accession>A0ABR0F8M9</accession>
<dbReference type="EMBL" id="JAFFGZ010000008">
    <property type="protein sequence ID" value="KAK4640331.1"/>
    <property type="molecule type" value="Genomic_DNA"/>
</dbReference>
<dbReference type="RefSeq" id="XP_062729307.1">
    <property type="nucleotide sequence ID" value="XM_062872967.1"/>
</dbReference>
<organism evidence="1 2">
    <name type="scientific">Podospora bellae-mahoneyi</name>
    <dbReference type="NCBI Taxonomy" id="2093777"/>
    <lineage>
        <taxon>Eukaryota</taxon>
        <taxon>Fungi</taxon>
        <taxon>Dikarya</taxon>
        <taxon>Ascomycota</taxon>
        <taxon>Pezizomycotina</taxon>
        <taxon>Sordariomycetes</taxon>
        <taxon>Sordariomycetidae</taxon>
        <taxon>Sordariales</taxon>
        <taxon>Podosporaceae</taxon>
        <taxon>Podospora</taxon>
    </lineage>
</organism>
<evidence type="ECO:0000313" key="1">
    <source>
        <dbReference type="EMBL" id="KAK4640331.1"/>
    </source>
</evidence>
<evidence type="ECO:0000313" key="2">
    <source>
        <dbReference type="Proteomes" id="UP001322138"/>
    </source>
</evidence>
<comment type="caution">
    <text evidence="1">The sequence shown here is derived from an EMBL/GenBank/DDBJ whole genome shotgun (WGS) entry which is preliminary data.</text>
</comment>
<proteinExistence type="predicted"/>
<protein>
    <submittedName>
        <fullName evidence="1">Uncharacterized protein</fullName>
    </submittedName>
</protein>
<dbReference type="Proteomes" id="UP001322138">
    <property type="component" value="Unassembled WGS sequence"/>
</dbReference>
<dbReference type="GeneID" id="87892319"/>
<sequence>MASTWEYPVIGRLPTPTQELVAFRTMTLLQVPSVLDYHPSCAGHIPVSANLLLLCLGCLDFLGSLVPPQHRQHIPAHPGLPSVLAVRFIPSIFEHF</sequence>
<keyword evidence="2" id="KW-1185">Reference proteome</keyword>